<dbReference type="Proteomes" id="UP000193067">
    <property type="component" value="Unassembled WGS sequence"/>
</dbReference>
<dbReference type="OrthoDB" id="432970at2759"/>
<name>A0A1Y2IUX0_TRAC3</name>
<organism evidence="1 2">
    <name type="scientific">Trametes coccinea (strain BRFM310)</name>
    <name type="common">Pycnoporus coccineus</name>
    <dbReference type="NCBI Taxonomy" id="1353009"/>
    <lineage>
        <taxon>Eukaryota</taxon>
        <taxon>Fungi</taxon>
        <taxon>Dikarya</taxon>
        <taxon>Basidiomycota</taxon>
        <taxon>Agaricomycotina</taxon>
        <taxon>Agaricomycetes</taxon>
        <taxon>Polyporales</taxon>
        <taxon>Polyporaceae</taxon>
        <taxon>Trametes</taxon>
    </lineage>
</organism>
<feature type="non-terminal residue" evidence="1">
    <location>
        <position position="1"/>
    </location>
</feature>
<gene>
    <name evidence="1" type="ORF">PYCCODRAFT_1355272</name>
</gene>
<protein>
    <recommendedName>
        <fullName evidence="3">MYND-type domain-containing protein</fullName>
    </recommendedName>
</protein>
<evidence type="ECO:0000313" key="2">
    <source>
        <dbReference type="Proteomes" id="UP000193067"/>
    </source>
</evidence>
<dbReference type="EMBL" id="KZ084095">
    <property type="protein sequence ID" value="OSD04936.1"/>
    <property type="molecule type" value="Genomic_DNA"/>
</dbReference>
<feature type="non-terminal residue" evidence="1">
    <location>
        <position position="231"/>
    </location>
</feature>
<keyword evidence="2" id="KW-1185">Reference proteome</keyword>
<dbReference type="STRING" id="1353009.A0A1Y2IUX0"/>
<sequence>YLSGWSTEGRPCPEGALSLLDPMFDPQVDDFSDEVLSGTKPLPPMASETDRIMAHSLAAYAYFLKYRASEDELAIIAQEAQDFHRLSEQRNVTDPLDNVLRGVWHANCAASMQFITPAVLMAGYAFRDLAQCLHIDVYDITHYRHLWRALTKRDEELIAEGRLRLTTSQDTPKDEICAYGRCISKARKIKVEEGTSACLKPCKGDCPVDLKPSYCSETCRLKDWDRHRLIC</sequence>
<dbReference type="AlphaFoldDB" id="A0A1Y2IUX0"/>
<accession>A0A1Y2IUX0</accession>
<evidence type="ECO:0000313" key="1">
    <source>
        <dbReference type="EMBL" id="OSD04936.1"/>
    </source>
</evidence>
<reference evidence="1 2" key="1">
    <citation type="journal article" date="2015" name="Biotechnol. Biofuels">
        <title>Enhanced degradation of softwood versus hardwood by the white-rot fungus Pycnoporus coccineus.</title>
        <authorList>
            <person name="Couturier M."/>
            <person name="Navarro D."/>
            <person name="Chevret D."/>
            <person name="Henrissat B."/>
            <person name="Piumi F."/>
            <person name="Ruiz-Duenas F.J."/>
            <person name="Martinez A.T."/>
            <person name="Grigoriev I.V."/>
            <person name="Riley R."/>
            <person name="Lipzen A."/>
            <person name="Berrin J.G."/>
            <person name="Master E.R."/>
            <person name="Rosso M.N."/>
        </authorList>
    </citation>
    <scope>NUCLEOTIDE SEQUENCE [LARGE SCALE GENOMIC DNA]</scope>
    <source>
        <strain evidence="1 2">BRFM310</strain>
    </source>
</reference>
<proteinExistence type="predicted"/>
<evidence type="ECO:0008006" key="3">
    <source>
        <dbReference type="Google" id="ProtNLM"/>
    </source>
</evidence>